<name>A0A6A6ITE5_9PLEO</name>
<keyword evidence="3" id="KW-1185">Reference proteome</keyword>
<sequence>MAFPRSLFSVSARRSVSIVKHLQGADRNLGPIDGAVAVPHGRCSSKERSRKRRPLPPYQRVSHNVRSRCFVPPPGRKQDAEWRLRRDDVERRPIAGMSPACSLHEAAQALPITPGVTSDPQSFGRLVRTSSIAFRASAHGMGSQSRTLRYGLN</sequence>
<evidence type="ECO:0000256" key="1">
    <source>
        <dbReference type="SAM" id="MobiDB-lite"/>
    </source>
</evidence>
<dbReference type="RefSeq" id="XP_033688381.1">
    <property type="nucleotide sequence ID" value="XM_033834710.1"/>
</dbReference>
<dbReference type="AlphaFoldDB" id="A0A6A6ITE5"/>
<reference evidence="2" key="1">
    <citation type="journal article" date="2020" name="Stud. Mycol.">
        <title>101 Dothideomycetes genomes: a test case for predicting lifestyles and emergence of pathogens.</title>
        <authorList>
            <person name="Haridas S."/>
            <person name="Albert R."/>
            <person name="Binder M."/>
            <person name="Bloem J."/>
            <person name="Labutti K."/>
            <person name="Salamov A."/>
            <person name="Andreopoulos B."/>
            <person name="Baker S."/>
            <person name="Barry K."/>
            <person name="Bills G."/>
            <person name="Bluhm B."/>
            <person name="Cannon C."/>
            <person name="Castanera R."/>
            <person name="Culley D."/>
            <person name="Daum C."/>
            <person name="Ezra D."/>
            <person name="Gonzalez J."/>
            <person name="Henrissat B."/>
            <person name="Kuo A."/>
            <person name="Liang C."/>
            <person name="Lipzen A."/>
            <person name="Lutzoni F."/>
            <person name="Magnuson J."/>
            <person name="Mondo S."/>
            <person name="Nolan M."/>
            <person name="Ohm R."/>
            <person name="Pangilinan J."/>
            <person name="Park H.-J."/>
            <person name="Ramirez L."/>
            <person name="Alfaro M."/>
            <person name="Sun H."/>
            <person name="Tritt A."/>
            <person name="Yoshinaga Y."/>
            <person name="Zwiers L.-H."/>
            <person name="Turgeon B."/>
            <person name="Goodwin S."/>
            <person name="Spatafora J."/>
            <person name="Crous P."/>
            <person name="Grigoriev I."/>
        </authorList>
    </citation>
    <scope>NUCLEOTIDE SEQUENCE</scope>
    <source>
        <strain evidence="2">CBS 122368</strain>
    </source>
</reference>
<dbReference type="Proteomes" id="UP000800094">
    <property type="component" value="Unassembled WGS sequence"/>
</dbReference>
<dbReference type="EMBL" id="ML987191">
    <property type="protein sequence ID" value="KAF2253377.1"/>
    <property type="molecule type" value="Genomic_DNA"/>
</dbReference>
<feature type="region of interest" description="Disordered" evidence="1">
    <location>
        <begin position="41"/>
        <end position="80"/>
    </location>
</feature>
<gene>
    <name evidence="2" type="ORF">BU26DRAFT_588277</name>
</gene>
<organism evidence="2 3">
    <name type="scientific">Trematosphaeria pertusa</name>
    <dbReference type="NCBI Taxonomy" id="390896"/>
    <lineage>
        <taxon>Eukaryota</taxon>
        <taxon>Fungi</taxon>
        <taxon>Dikarya</taxon>
        <taxon>Ascomycota</taxon>
        <taxon>Pezizomycotina</taxon>
        <taxon>Dothideomycetes</taxon>
        <taxon>Pleosporomycetidae</taxon>
        <taxon>Pleosporales</taxon>
        <taxon>Massarineae</taxon>
        <taxon>Trematosphaeriaceae</taxon>
        <taxon>Trematosphaeria</taxon>
    </lineage>
</organism>
<evidence type="ECO:0000313" key="3">
    <source>
        <dbReference type="Proteomes" id="UP000800094"/>
    </source>
</evidence>
<proteinExistence type="predicted"/>
<protein>
    <submittedName>
        <fullName evidence="2">Uncharacterized protein</fullName>
    </submittedName>
</protein>
<dbReference type="GeneID" id="54588040"/>
<accession>A0A6A6ITE5</accession>
<evidence type="ECO:0000313" key="2">
    <source>
        <dbReference type="EMBL" id="KAF2253377.1"/>
    </source>
</evidence>